<proteinExistence type="inferred from homology"/>
<feature type="domain" description="Globin" evidence="19">
    <location>
        <begin position="1"/>
        <end position="139"/>
    </location>
</feature>
<organism evidence="21 22">
    <name type="scientific">Muricoccus vinaceus</name>
    <dbReference type="NCBI Taxonomy" id="424704"/>
    <lineage>
        <taxon>Bacteria</taxon>
        <taxon>Pseudomonadati</taxon>
        <taxon>Pseudomonadota</taxon>
        <taxon>Alphaproteobacteria</taxon>
        <taxon>Acetobacterales</taxon>
        <taxon>Roseomonadaceae</taxon>
        <taxon>Muricoccus</taxon>
    </lineage>
</organism>
<comment type="similarity">
    <text evidence="1 17">In the C-terminal section; belongs to the flavoprotein pyridine nucleotide cytochrome reductase family.</text>
</comment>
<feature type="binding site" evidence="17">
    <location>
        <position position="191"/>
    </location>
    <ligand>
        <name>FAD</name>
        <dbReference type="ChEBI" id="CHEBI:57692"/>
    </ligand>
</feature>
<dbReference type="Gene3D" id="3.40.50.80">
    <property type="entry name" value="Nucleotide-binding domain of ferredoxin-NADP reductase (FNR) module"/>
    <property type="match status" value="1"/>
</dbReference>
<dbReference type="EMBL" id="JBHLVZ010000067">
    <property type="protein sequence ID" value="MFC0387601.1"/>
    <property type="molecule type" value="Genomic_DNA"/>
</dbReference>
<dbReference type="CDD" id="cd06184">
    <property type="entry name" value="flavohem_like_fad_nad_binding"/>
    <property type="match status" value="1"/>
</dbReference>
<evidence type="ECO:0000313" key="22">
    <source>
        <dbReference type="Proteomes" id="UP001589789"/>
    </source>
</evidence>
<dbReference type="Pfam" id="PF00175">
    <property type="entry name" value="NAD_binding_1"/>
    <property type="match status" value="1"/>
</dbReference>
<dbReference type="InterPro" id="IPR012292">
    <property type="entry name" value="Globin/Proto"/>
</dbReference>
<evidence type="ECO:0000256" key="11">
    <source>
        <dbReference type="ARBA" id="ARBA00023002"/>
    </source>
</evidence>
<dbReference type="InterPro" id="IPR023950">
    <property type="entry name" value="Hmp"/>
</dbReference>
<keyword evidence="5 17" id="KW-0349">Heme</keyword>
<reference evidence="21 22" key="1">
    <citation type="submission" date="2024-09" db="EMBL/GenBank/DDBJ databases">
        <authorList>
            <person name="Sun Q."/>
            <person name="Mori K."/>
        </authorList>
    </citation>
    <scope>NUCLEOTIDE SEQUENCE [LARGE SCALE GENOMIC DNA]</scope>
    <source>
        <strain evidence="21 22">CCM 7468</strain>
    </source>
</reference>
<dbReference type="CDD" id="cd08922">
    <property type="entry name" value="FHb-globin"/>
    <property type="match status" value="1"/>
</dbReference>
<dbReference type="Gene3D" id="1.10.490.10">
    <property type="entry name" value="Globins"/>
    <property type="match status" value="1"/>
</dbReference>
<evidence type="ECO:0000256" key="16">
    <source>
        <dbReference type="ARBA" id="ARBA00049433"/>
    </source>
</evidence>
<evidence type="ECO:0000256" key="1">
    <source>
        <dbReference type="ARBA" id="ARBA00006401"/>
    </source>
</evidence>
<evidence type="ECO:0000256" key="14">
    <source>
        <dbReference type="ARBA" id="ARBA00025094"/>
    </source>
</evidence>
<dbReference type="PANTHER" id="PTHR43396:SF3">
    <property type="entry name" value="FLAVOHEMOPROTEIN"/>
    <property type="match status" value="1"/>
</dbReference>
<comment type="caution">
    <text evidence="21">The sequence shown here is derived from an EMBL/GenBank/DDBJ whole genome shotgun (WGS) entry which is preliminary data.</text>
</comment>
<dbReference type="GO" id="GO:0008941">
    <property type="term" value="F:nitric oxide dioxygenase NAD(P)H activity"/>
    <property type="evidence" value="ECO:0007669"/>
    <property type="project" value="UniProtKB-EC"/>
</dbReference>
<evidence type="ECO:0000256" key="3">
    <source>
        <dbReference type="ARBA" id="ARBA00022448"/>
    </source>
</evidence>
<dbReference type="SUPFAM" id="SSF46458">
    <property type="entry name" value="Globin-like"/>
    <property type="match status" value="1"/>
</dbReference>
<keyword evidence="10 17" id="KW-0521">NADP</keyword>
<evidence type="ECO:0000256" key="12">
    <source>
        <dbReference type="ARBA" id="ARBA00023004"/>
    </source>
</evidence>
<dbReference type="NCBIfam" id="NF009805">
    <property type="entry name" value="PRK13289.1"/>
    <property type="match status" value="1"/>
</dbReference>
<name>A0ABV6IVF9_9PROT</name>
<feature type="domain" description="FAD-binding FR-type" evidence="20">
    <location>
        <begin position="153"/>
        <end position="267"/>
    </location>
</feature>
<comment type="catalytic activity">
    <reaction evidence="16 17">
        <text>2 nitric oxide + NADPH + 2 O2 = 2 nitrate + NADP(+) + H(+)</text>
        <dbReference type="Rhea" id="RHEA:19465"/>
        <dbReference type="ChEBI" id="CHEBI:15378"/>
        <dbReference type="ChEBI" id="CHEBI:15379"/>
        <dbReference type="ChEBI" id="CHEBI:16480"/>
        <dbReference type="ChEBI" id="CHEBI:17632"/>
        <dbReference type="ChEBI" id="CHEBI:57783"/>
        <dbReference type="ChEBI" id="CHEBI:58349"/>
        <dbReference type="EC" id="1.14.12.17"/>
    </reaction>
</comment>
<feature type="binding site" evidence="17">
    <location>
        <begin position="207"/>
        <end position="210"/>
    </location>
    <ligand>
        <name>FAD</name>
        <dbReference type="ChEBI" id="CHEBI:57692"/>
    </ligand>
</feature>
<dbReference type="PANTHER" id="PTHR43396">
    <property type="entry name" value="FLAVOHEMOPROTEIN"/>
    <property type="match status" value="1"/>
</dbReference>
<dbReference type="Proteomes" id="UP001589789">
    <property type="component" value="Unassembled WGS sequence"/>
</dbReference>
<dbReference type="Pfam" id="PF00042">
    <property type="entry name" value="Globin"/>
    <property type="match status" value="1"/>
</dbReference>
<keyword evidence="8 17" id="KW-0479">Metal-binding</keyword>
<comment type="catalytic activity">
    <reaction evidence="15 17">
        <text>2 nitric oxide + NADH + 2 O2 = 2 nitrate + NAD(+) + H(+)</text>
        <dbReference type="Rhea" id="RHEA:19469"/>
        <dbReference type="ChEBI" id="CHEBI:15378"/>
        <dbReference type="ChEBI" id="CHEBI:15379"/>
        <dbReference type="ChEBI" id="CHEBI:16480"/>
        <dbReference type="ChEBI" id="CHEBI:17632"/>
        <dbReference type="ChEBI" id="CHEBI:57540"/>
        <dbReference type="ChEBI" id="CHEBI:57945"/>
        <dbReference type="EC" id="1.14.12.17"/>
    </reaction>
</comment>
<keyword evidence="12 17" id="KW-0408">Iron</keyword>
<evidence type="ECO:0000256" key="13">
    <source>
        <dbReference type="ARBA" id="ARBA00023027"/>
    </source>
</evidence>
<feature type="site" description="Influences the redox potential of the prosthetic heme and FAD groups" evidence="17">
    <location>
        <position position="399"/>
    </location>
</feature>
<evidence type="ECO:0000256" key="7">
    <source>
        <dbReference type="ARBA" id="ARBA00022630"/>
    </source>
</evidence>
<protein>
    <recommendedName>
        <fullName evidence="17">Flavohemoprotein</fullName>
    </recommendedName>
    <alternativeName>
        <fullName evidence="17">Flavohemoglobin</fullName>
    </alternativeName>
    <alternativeName>
        <fullName evidence="17">Hemoglobin-like protein</fullName>
    </alternativeName>
    <alternativeName>
        <fullName evidence="17">Nitric oxide dioxygenase</fullName>
        <shortName evidence="17">NO oxygenase</shortName>
        <shortName evidence="17">NOD</shortName>
        <ecNumber evidence="17">1.14.12.17</ecNumber>
    </alternativeName>
</protein>
<dbReference type="PROSITE" id="PS01033">
    <property type="entry name" value="GLOBIN"/>
    <property type="match status" value="1"/>
</dbReference>
<keyword evidence="3 17" id="KW-0813">Transport</keyword>
<dbReference type="SUPFAM" id="SSF52343">
    <property type="entry name" value="Ferredoxin reductase-like, C-terminal NADP-linked domain"/>
    <property type="match status" value="1"/>
</dbReference>
<keyword evidence="13 17" id="KW-0520">NAD</keyword>
<dbReference type="EC" id="1.14.12.17" evidence="17"/>
<dbReference type="InterPro" id="IPR000971">
    <property type="entry name" value="Globin"/>
</dbReference>
<evidence type="ECO:0000259" key="19">
    <source>
        <dbReference type="PROSITE" id="PS01033"/>
    </source>
</evidence>
<comment type="function">
    <text evidence="14 17">Is involved in NO detoxification in an aerobic process, termed nitric oxide dioxygenase (NOD) reaction that utilizes O(2) and NAD(P)H to convert NO to nitrate, which protects the bacterium from various noxious nitrogen compounds. Therefore, plays a central role in the inducible response to nitrosative stress.</text>
</comment>
<evidence type="ECO:0000256" key="5">
    <source>
        <dbReference type="ARBA" id="ARBA00022617"/>
    </source>
</evidence>
<keyword evidence="9 17" id="KW-0274">FAD</keyword>
<keyword evidence="22" id="KW-1185">Reference proteome</keyword>
<comment type="cofactor">
    <cofactor evidence="17">
        <name>heme b</name>
        <dbReference type="ChEBI" id="CHEBI:60344"/>
    </cofactor>
    <text evidence="17">Binds 1 heme b (iron(II)-protoporphyrin IX) group per subunit.</text>
</comment>
<sequence length="421" mass="45881">MLSDQQREIIKATVPALKAHGETITRTFYGAMLTAHPELLNLFNPANQRGEGGQARSLAASVLAYAENIDRLGNLGSMVERIATKHVSLEIRPEHYPIVGHYLLGAIAEVLGPAATPEILDAWGAAYGQLAEVMIGREQALYTETSTQLGGWTGFKPFRVTRKVPESQVMTSFHLVPADGVPLPAFKPGQYVSVKIRPPGKPYEQIRQYSLSDAPDGRHYRISVKREDAPETEQDAPEGLVSNFLHEAVQEGDTLLVHAPVGDFVLDETSERPVVLISGGAGITAVLAMLEHLVAHTKREVVFLHGTRSRAQHSFAGRVRELARQRPGVRSVILYEAIGPEDVQGEHYDTVGRTTAERIRQYLPAGDADFFYCGPIGFMTAAEQALDELGVPLARRHSEAFAPDPSFVTGSPDARLQGQAA</sequence>
<keyword evidence="6 17" id="KW-0561">Oxygen transport</keyword>
<feature type="active site" description="Charge relay system" evidence="17">
    <location>
        <position position="96"/>
    </location>
</feature>
<dbReference type="InterPro" id="IPR001433">
    <property type="entry name" value="OxRdtase_FAD/NAD-bd"/>
</dbReference>
<dbReference type="RefSeq" id="WP_377053212.1">
    <property type="nucleotide sequence ID" value="NZ_JBHLVZ010000067.1"/>
</dbReference>
<gene>
    <name evidence="21" type="primary">hmpA</name>
    <name evidence="17" type="synonym">hmp</name>
    <name evidence="21" type="ORF">ACFFIC_18930</name>
</gene>
<keyword evidence="4 17" id="KW-0216">Detoxification</keyword>
<dbReference type="PROSITE" id="PS51384">
    <property type="entry name" value="FAD_FR"/>
    <property type="match status" value="1"/>
</dbReference>
<evidence type="ECO:0000256" key="18">
    <source>
        <dbReference type="SAM" id="MobiDB-lite"/>
    </source>
</evidence>
<dbReference type="InterPro" id="IPR017927">
    <property type="entry name" value="FAD-bd_FR_type"/>
</dbReference>
<feature type="site" description="Involved in heme-bound ligand stabilization and O-O bond activation" evidence="17">
    <location>
        <position position="29"/>
    </location>
</feature>
<evidence type="ECO:0000256" key="9">
    <source>
        <dbReference type="ARBA" id="ARBA00022827"/>
    </source>
</evidence>
<feature type="region of interest" description="Reductase" evidence="17">
    <location>
        <begin position="150"/>
        <end position="421"/>
    </location>
</feature>
<evidence type="ECO:0000256" key="15">
    <source>
        <dbReference type="ARBA" id="ARBA00048649"/>
    </source>
</evidence>
<dbReference type="InterPro" id="IPR009050">
    <property type="entry name" value="Globin-like_sf"/>
</dbReference>
<accession>A0ABV6IVF9</accession>
<comment type="cofactor">
    <cofactor evidence="17">
        <name>FAD</name>
        <dbReference type="ChEBI" id="CHEBI:57692"/>
    </cofactor>
    <text evidence="17">Binds 1 FAD per subunit.</text>
</comment>
<comment type="domain">
    <text evidence="17">Consists of two distinct domains; an N-terminal heme-containing oxygen-binding domain and a C-terminal reductase domain with binding sites for FAD and NAD(P)H.</text>
</comment>
<dbReference type="HAMAP" id="MF_01252">
    <property type="entry name" value="Hmp"/>
    <property type="match status" value="1"/>
</dbReference>
<keyword evidence="7 17" id="KW-0285">Flavoprotein</keyword>
<evidence type="ECO:0000256" key="8">
    <source>
        <dbReference type="ARBA" id="ARBA00022723"/>
    </source>
</evidence>
<feature type="active site" description="Charge relay system" evidence="17">
    <location>
        <position position="138"/>
    </location>
</feature>
<dbReference type="InterPro" id="IPR017938">
    <property type="entry name" value="Riboflavin_synthase-like_b-brl"/>
</dbReference>
<evidence type="ECO:0000256" key="2">
    <source>
        <dbReference type="ARBA" id="ARBA00008414"/>
    </source>
</evidence>
<feature type="binding site" description="proximal binding residue" evidence="17">
    <location>
        <position position="86"/>
    </location>
    <ligand>
        <name>heme b</name>
        <dbReference type="ChEBI" id="CHEBI:60344"/>
    </ligand>
    <ligandPart>
        <name>Fe</name>
        <dbReference type="ChEBI" id="CHEBI:18248"/>
    </ligandPart>
</feature>
<dbReference type="Gene3D" id="2.40.30.10">
    <property type="entry name" value="Translation factors"/>
    <property type="match status" value="1"/>
</dbReference>
<dbReference type="SUPFAM" id="SSF63380">
    <property type="entry name" value="Riboflavin synthase domain-like"/>
    <property type="match status" value="1"/>
</dbReference>
<comment type="caution">
    <text evidence="17">Lacks conserved residue(s) required for the propagation of feature annotation.</text>
</comment>
<evidence type="ECO:0000259" key="20">
    <source>
        <dbReference type="PROSITE" id="PS51384"/>
    </source>
</evidence>
<dbReference type="InterPro" id="IPR039261">
    <property type="entry name" value="FNR_nucleotide-bd"/>
</dbReference>
<feature type="region of interest" description="Disordered" evidence="18">
    <location>
        <begin position="402"/>
        <end position="421"/>
    </location>
</feature>
<keyword evidence="11 17" id="KW-0560">Oxidoreductase</keyword>
<evidence type="ECO:0000256" key="10">
    <source>
        <dbReference type="ARBA" id="ARBA00022857"/>
    </source>
</evidence>
<evidence type="ECO:0000256" key="6">
    <source>
        <dbReference type="ARBA" id="ARBA00022621"/>
    </source>
</evidence>
<evidence type="ECO:0000313" key="21">
    <source>
        <dbReference type="EMBL" id="MFC0387601.1"/>
    </source>
</evidence>
<evidence type="ECO:0000256" key="17">
    <source>
        <dbReference type="HAMAP-Rule" id="MF_01252"/>
    </source>
</evidence>
<feature type="site" description="Influences the redox potential of the prosthetic heme and FAD groups" evidence="17">
    <location>
        <position position="85"/>
    </location>
</feature>
<evidence type="ECO:0000256" key="4">
    <source>
        <dbReference type="ARBA" id="ARBA00022575"/>
    </source>
</evidence>
<comment type="similarity">
    <text evidence="2 17">Belongs to the globin family. Two-domain flavohemoproteins subfamily.</text>
</comment>